<dbReference type="InParanoid" id="A0A6P8RAS1"/>
<dbReference type="InterPro" id="IPR001849">
    <property type="entry name" value="PH_domain"/>
</dbReference>
<dbReference type="GO" id="GO:0005829">
    <property type="term" value="C:cytosol"/>
    <property type="evidence" value="ECO:0007669"/>
    <property type="project" value="TreeGrafter"/>
</dbReference>
<comment type="subcellular location">
    <subcellularLocation>
        <location evidence="1">Cytoplasm</location>
    </subcellularLocation>
</comment>
<feature type="compositionally biased region" description="Polar residues" evidence="5">
    <location>
        <begin position="261"/>
        <end position="273"/>
    </location>
</feature>
<dbReference type="InterPro" id="IPR030113">
    <property type="entry name" value="AFAP"/>
</dbReference>
<evidence type="ECO:0000256" key="2">
    <source>
        <dbReference type="ARBA" id="ARBA00022490"/>
    </source>
</evidence>
<feature type="region of interest" description="Disordered" evidence="5">
    <location>
        <begin position="101"/>
        <end position="129"/>
    </location>
</feature>
<evidence type="ECO:0000256" key="4">
    <source>
        <dbReference type="ARBA" id="ARBA00023054"/>
    </source>
</evidence>
<evidence type="ECO:0000256" key="3">
    <source>
        <dbReference type="ARBA" id="ARBA00022737"/>
    </source>
</evidence>
<dbReference type="GO" id="GO:0017124">
    <property type="term" value="F:SH3 domain binding"/>
    <property type="evidence" value="ECO:0007669"/>
    <property type="project" value="TreeGrafter"/>
</dbReference>
<dbReference type="OrthoDB" id="8443615at2759"/>
<name>A0A6P8RAS1_GEOSA</name>
<dbReference type="PANTHER" id="PTHR14338:SF9">
    <property type="entry name" value="ACTIN FILAMENT-ASSOCIATED PROTEIN 1-LIKE 2"/>
    <property type="match status" value="1"/>
</dbReference>
<protein>
    <submittedName>
        <fullName evidence="8">Actin filament-associated protein 1-like 2 isoform X1</fullName>
    </submittedName>
</protein>
<evidence type="ECO:0000256" key="1">
    <source>
        <dbReference type="ARBA" id="ARBA00004496"/>
    </source>
</evidence>
<sequence length="561" mass="62899">MEKPKDLDRLLSDLQSFLLILDWENLSFIAQAKKKLITELLSRLQDPPSDNAEYMTMSCINSTSGCSSWNDTATIPHNGAKTMESLECTFPLSSGKLQKEEQAVEESYEETGPVNPSAQSSTGNVDTDSRHHKLYGEEEDCMTDWAHYVQLTPHISMPTHSESQLCGFLWRKMWLGQWVKQLFFVRDHLLLCYRSAKDLQPLLKLDLHSCRVTCKTTCSRKVQHKVKITATTETLVIGFQSREQAEEWRKVIEARGILQQTPSSNNSLAPSTTDWRKNSHRSSSDEEKNCCLKLLQVQSVRHSNPNPDSKYTRTDAVNRDITDPDFVSGLLFHKIPNPDIYMDDSSLQLYTGSHPDLIYTTAEIFHSAESLNSENQEISALKSPPAFLDNHYELLSNKSGPIHTTENLSECHIPATDPALSTGIEGGSAGQKPGALKMRLGECQPNYQTQGAVQSQEKGFQLSHKALALLERKEMKKRLDLTIDSKIFPKLEKVGWLDRACKMNTKLKAGSEMSLLAIGKSFKQTSTGTSSATSEVSFLLPILKRTASTKSNLKRTLSTDH</sequence>
<keyword evidence="4" id="KW-0175">Coiled coil</keyword>
<keyword evidence="7" id="KW-1185">Reference proteome</keyword>
<organism evidence="7 8">
    <name type="scientific">Geotrypetes seraphini</name>
    <name type="common">Gaboon caecilian</name>
    <name type="synonym">Caecilia seraphini</name>
    <dbReference type="NCBI Taxonomy" id="260995"/>
    <lineage>
        <taxon>Eukaryota</taxon>
        <taxon>Metazoa</taxon>
        <taxon>Chordata</taxon>
        <taxon>Craniata</taxon>
        <taxon>Vertebrata</taxon>
        <taxon>Euteleostomi</taxon>
        <taxon>Amphibia</taxon>
        <taxon>Gymnophiona</taxon>
        <taxon>Geotrypetes</taxon>
    </lineage>
</organism>
<dbReference type="Pfam" id="PF00169">
    <property type="entry name" value="PH"/>
    <property type="match status" value="1"/>
</dbReference>
<dbReference type="Gene3D" id="2.30.29.30">
    <property type="entry name" value="Pleckstrin-homology domain (PH domain)/Phosphotyrosine-binding domain (PTB)"/>
    <property type="match status" value="1"/>
</dbReference>
<dbReference type="GeneID" id="117362971"/>
<dbReference type="KEGG" id="gsh:117362971"/>
<feature type="domain" description="PH" evidence="6">
    <location>
        <begin position="162"/>
        <end position="257"/>
    </location>
</feature>
<evidence type="ECO:0000313" key="7">
    <source>
        <dbReference type="Proteomes" id="UP000515159"/>
    </source>
</evidence>
<evidence type="ECO:0000259" key="6">
    <source>
        <dbReference type="PROSITE" id="PS50003"/>
    </source>
</evidence>
<dbReference type="Proteomes" id="UP000515159">
    <property type="component" value="Chromosome 6"/>
</dbReference>
<dbReference type="SMART" id="SM00233">
    <property type="entry name" value="PH"/>
    <property type="match status" value="1"/>
</dbReference>
<feature type="compositionally biased region" description="Polar residues" evidence="5">
    <location>
        <begin position="114"/>
        <end position="126"/>
    </location>
</feature>
<gene>
    <name evidence="8" type="primary">LOC117362971</name>
</gene>
<proteinExistence type="predicted"/>
<dbReference type="InterPro" id="IPR011993">
    <property type="entry name" value="PH-like_dom_sf"/>
</dbReference>
<dbReference type="PANTHER" id="PTHR14338">
    <property type="entry name" value="ACTIN FILAMENT-ASSOCIATED PROTEIN 1 FAMILY MEMBER"/>
    <property type="match status" value="1"/>
</dbReference>
<dbReference type="SUPFAM" id="SSF50729">
    <property type="entry name" value="PH domain-like"/>
    <property type="match status" value="1"/>
</dbReference>
<dbReference type="RefSeq" id="XP_033805955.1">
    <property type="nucleotide sequence ID" value="XM_033950064.1"/>
</dbReference>
<evidence type="ECO:0000256" key="5">
    <source>
        <dbReference type="SAM" id="MobiDB-lite"/>
    </source>
</evidence>
<evidence type="ECO:0000313" key="8">
    <source>
        <dbReference type="RefSeq" id="XP_033805955.1"/>
    </source>
</evidence>
<accession>A0A6P8RAS1</accession>
<keyword evidence="3" id="KW-0677">Repeat</keyword>
<feature type="compositionally biased region" description="Basic and acidic residues" evidence="5">
    <location>
        <begin position="274"/>
        <end position="288"/>
    </location>
</feature>
<dbReference type="AlphaFoldDB" id="A0A6P8RAS1"/>
<feature type="region of interest" description="Disordered" evidence="5">
    <location>
        <begin position="261"/>
        <end position="288"/>
    </location>
</feature>
<keyword evidence="2" id="KW-0963">Cytoplasm</keyword>
<reference evidence="8" key="1">
    <citation type="submission" date="2025-08" db="UniProtKB">
        <authorList>
            <consortium name="RefSeq"/>
        </authorList>
    </citation>
    <scope>IDENTIFICATION</scope>
</reference>
<dbReference type="PROSITE" id="PS50003">
    <property type="entry name" value="PH_DOMAIN"/>
    <property type="match status" value="1"/>
</dbReference>